<dbReference type="Gene3D" id="3.40.50.720">
    <property type="entry name" value="NAD(P)-binding Rossmann-like Domain"/>
    <property type="match status" value="1"/>
</dbReference>
<dbReference type="SUPFAM" id="SSF69572">
    <property type="entry name" value="Activating enzymes of the ubiquitin-like proteins"/>
    <property type="match status" value="1"/>
</dbReference>
<dbReference type="GO" id="GO:0008641">
    <property type="term" value="F:ubiquitin-like modifier activating enzyme activity"/>
    <property type="evidence" value="ECO:0007669"/>
    <property type="project" value="InterPro"/>
</dbReference>
<protein>
    <submittedName>
        <fullName evidence="2">Bacteriocin biosynthesis cyclodehydratase domain-containing protein</fullName>
    </submittedName>
</protein>
<dbReference type="PANTHER" id="PTHR43267">
    <property type="entry name" value="TRNA THREONYLCARBAMOYLADENOSINE DEHYDRATASE"/>
    <property type="match status" value="1"/>
</dbReference>
<dbReference type="AlphaFoldDB" id="A0A1G9IC06"/>
<organism evidence="2 3">
    <name type="scientific">Nonomuraea jiangxiensis</name>
    <dbReference type="NCBI Taxonomy" id="633440"/>
    <lineage>
        <taxon>Bacteria</taxon>
        <taxon>Bacillati</taxon>
        <taxon>Actinomycetota</taxon>
        <taxon>Actinomycetes</taxon>
        <taxon>Streptosporangiales</taxon>
        <taxon>Streptosporangiaceae</taxon>
        <taxon>Nonomuraea</taxon>
    </lineage>
</organism>
<evidence type="ECO:0000313" key="2">
    <source>
        <dbReference type="EMBL" id="SDL22749.1"/>
    </source>
</evidence>
<name>A0A1G9IC06_9ACTN</name>
<dbReference type="InterPro" id="IPR000594">
    <property type="entry name" value="ThiF_NAD_FAD-bd"/>
</dbReference>
<evidence type="ECO:0000259" key="1">
    <source>
        <dbReference type="Pfam" id="PF00899"/>
    </source>
</evidence>
<dbReference type="Pfam" id="PF00899">
    <property type="entry name" value="ThiF"/>
    <property type="match status" value="1"/>
</dbReference>
<sequence>MHVPSVKRVHQPFFLPGNRIVIGLSQFGVASEIADDEDGSIARILALMDGTRTVEDICADFAKTHPDVDDDSVRGVIDDLVDSGFVEDAGAPVPANLTEREIARHESARHFFSWIDTSPRTSPHEIQSRIKDARVSLLGVGGTGSAVAAGLVSSGLGALRIADFDDVEESNLTRQLLYTEGDLGRPKVEQAISRLRAMNGAVRVTGSDTKVSGPDDVAELMADCDMFVLCADEPHPEIVEWTNEAALRTGTPWFMSLYTGPMVVVGSFVPGDTGCWACLDRQEEGRKEKDLGRLLTESRPNAVVAASANISGHLCALEVLYQLGGLPAQTRGRVFHWNLAVWDHQYYIDVPRDDECPVCGPGAP</sequence>
<dbReference type="InterPro" id="IPR035985">
    <property type="entry name" value="Ubiquitin-activating_enz"/>
</dbReference>
<accession>A0A1G9IC06</accession>
<feature type="domain" description="THIF-type NAD/FAD binding fold" evidence="1">
    <location>
        <begin position="124"/>
        <end position="341"/>
    </location>
</feature>
<dbReference type="PANTHER" id="PTHR43267:SF3">
    <property type="entry name" value="THIF PROTEIN"/>
    <property type="match status" value="1"/>
</dbReference>
<dbReference type="STRING" id="633440.SAMN05421869_123142"/>
<dbReference type="Proteomes" id="UP000199202">
    <property type="component" value="Unassembled WGS sequence"/>
</dbReference>
<keyword evidence="3" id="KW-1185">Reference proteome</keyword>
<evidence type="ECO:0000313" key="3">
    <source>
        <dbReference type="Proteomes" id="UP000199202"/>
    </source>
</evidence>
<dbReference type="Gene3D" id="3.90.930.60">
    <property type="match status" value="1"/>
</dbReference>
<dbReference type="NCBIfam" id="TIGR03882">
    <property type="entry name" value="cyclo_dehyd_2"/>
    <property type="match status" value="1"/>
</dbReference>
<dbReference type="EMBL" id="FNDJ01000023">
    <property type="protein sequence ID" value="SDL22749.1"/>
    <property type="molecule type" value="Genomic_DNA"/>
</dbReference>
<dbReference type="InterPro" id="IPR045886">
    <property type="entry name" value="ThiF/MoeB/HesA"/>
</dbReference>
<dbReference type="GO" id="GO:0061503">
    <property type="term" value="F:tRNA threonylcarbamoyladenosine dehydratase"/>
    <property type="evidence" value="ECO:0007669"/>
    <property type="project" value="TreeGrafter"/>
</dbReference>
<reference evidence="2 3" key="1">
    <citation type="submission" date="2016-10" db="EMBL/GenBank/DDBJ databases">
        <authorList>
            <person name="de Groot N.N."/>
        </authorList>
    </citation>
    <scope>NUCLEOTIDE SEQUENCE [LARGE SCALE GENOMIC DNA]</scope>
    <source>
        <strain evidence="2 3">CGMCC 4.6533</strain>
    </source>
</reference>
<gene>
    <name evidence="2" type="ORF">SAMN05421869_123142</name>
</gene>
<dbReference type="GO" id="GO:0061504">
    <property type="term" value="P:cyclic threonylcarbamoyladenosine biosynthetic process"/>
    <property type="evidence" value="ECO:0007669"/>
    <property type="project" value="TreeGrafter"/>
</dbReference>
<dbReference type="InterPro" id="IPR022291">
    <property type="entry name" value="Bacteriocin_synth_cyclodeHase"/>
</dbReference>
<proteinExistence type="predicted"/>